<evidence type="ECO:0000256" key="1">
    <source>
        <dbReference type="SAM" id="MobiDB-lite"/>
    </source>
</evidence>
<dbReference type="EMBL" id="GBRH01210406">
    <property type="protein sequence ID" value="JAD87489.1"/>
    <property type="molecule type" value="Transcribed_RNA"/>
</dbReference>
<organism evidence="2">
    <name type="scientific">Arundo donax</name>
    <name type="common">Giant reed</name>
    <name type="synonym">Donax arundinaceus</name>
    <dbReference type="NCBI Taxonomy" id="35708"/>
    <lineage>
        <taxon>Eukaryota</taxon>
        <taxon>Viridiplantae</taxon>
        <taxon>Streptophyta</taxon>
        <taxon>Embryophyta</taxon>
        <taxon>Tracheophyta</taxon>
        <taxon>Spermatophyta</taxon>
        <taxon>Magnoliopsida</taxon>
        <taxon>Liliopsida</taxon>
        <taxon>Poales</taxon>
        <taxon>Poaceae</taxon>
        <taxon>PACMAD clade</taxon>
        <taxon>Arundinoideae</taxon>
        <taxon>Arundineae</taxon>
        <taxon>Arundo</taxon>
    </lineage>
</organism>
<feature type="region of interest" description="Disordered" evidence="1">
    <location>
        <begin position="30"/>
        <end position="51"/>
    </location>
</feature>
<sequence length="77" mass="8279">MKKGREIVCPDAGGTRDVATKGLTFAAGGTGEAMEDKRGKSPARRRRLGSITAGRNRQVRRLSTAAACRRDVPLTYC</sequence>
<name>A0A0A9DFV9_ARUDO</name>
<evidence type="ECO:0000313" key="2">
    <source>
        <dbReference type="EMBL" id="JAD87489.1"/>
    </source>
</evidence>
<reference evidence="2" key="1">
    <citation type="submission" date="2014-09" db="EMBL/GenBank/DDBJ databases">
        <authorList>
            <person name="Magalhaes I.L.F."/>
            <person name="Oliveira U."/>
            <person name="Santos F.R."/>
            <person name="Vidigal T.H.D.A."/>
            <person name="Brescovit A.D."/>
            <person name="Santos A.J."/>
        </authorList>
    </citation>
    <scope>NUCLEOTIDE SEQUENCE</scope>
    <source>
        <tissue evidence="2">Shoot tissue taken approximately 20 cm above the soil surface</tissue>
    </source>
</reference>
<protein>
    <submittedName>
        <fullName evidence="2">Uncharacterized protein</fullName>
    </submittedName>
</protein>
<dbReference type="AlphaFoldDB" id="A0A0A9DFV9"/>
<proteinExistence type="predicted"/>
<reference evidence="2" key="2">
    <citation type="journal article" date="2015" name="Data Brief">
        <title>Shoot transcriptome of the giant reed, Arundo donax.</title>
        <authorList>
            <person name="Barrero R.A."/>
            <person name="Guerrero F.D."/>
            <person name="Moolhuijzen P."/>
            <person name="Goolsby J.A."/>
            <person name="Tidwell J."/>
            <person name="Bellgard S.E."/>
            <person name="Bellgard M.I."/>
        </authorList>
    </citation>
    <scope>NUCLEOTIDE SEQUENCE</scope>
    <source>
        <tissue evidence="2">Shoot tissue taken approximately 20 cm above the soil surface</tissue>
    </source>
</reference>
<accession>A0A0A9DFV9</accession>